<sequence>MDRCFDEECLLVPNELKTFGDESDDDDYCYGFAISKLQMKAFFCPLFRRGLHVTHIHCSLCFWICSRNQYSALKTSNHVQGHEKIQALARGKRRFLKLKEFMRQLLEKGMGTPNRRTDRENFAVDFYEMIKKMQRNLNERFTNMLNFNRVNFDPTFLLACAMDPRTLHLCKKMI</sequence>
<evidence type="ECO:0000313" key="2">
    <source>
        <dbReference type="WBParaSite" id="jg10343"/>
    </source>
</evidence>
<dbReference type="Proteomes" id="UP000887574">
    <property type="component" value="Unplaced"/>
</dbReference>
<accession>A0A915CLB9</accession>
<dbReference type="AlphaFoldDB" id="A0A915CLB9"/>
<name>A0A915CLB9_9BILA</name>
<organism evidence="1 2">
    <name type="scientific">Ditylenchus dipsaci</name>
    <dbReference type="NCBI Taxonomy" id="166011"/>
    <lineage>
        <taxon>Eukaryota</taxon>
        <taxon>Metazoa</taxon>
        <taxon>Ecdysozoa</taxon>
        <taxon>Nematoda</taxon>
        <taxon>Chromadorea</taxon>
        <taxon>Rhabditida</taxon>
        <taxon>Tylenchina</taxon>
        <taxon>Tylenchomorpha</taxon>
        <taxon>Sphaerularioidea</taxon>
        <taxon>Anguinidae</taxon>
        <taxon>Anguininae</taxon>
        <taxon>Ditylenchus</taxon>
    </lineage>
</organism>
<protein>
    <submittedName>
        <fullName evidence="2">Uncharacterized protein</fullName>
    </submittedName>
</protein>
<keyword evidence="1" id="KW-1185">Reference proteome</keyword>
<evidence type="ECO:0000313" key="1">
    <source>
        <dbReference type="Proteomes" id="UP000887574"/>
    </source>
</evidence>
<reference evidence="2" key="1">
    <citation type="submission" date="2022-11" db="UniProtKB">
        <authorList>
            <consortium name="WormBaseParasite"/>
        </authorList>
    </citation>
    <scope>IDENTIFICATION</scope>
</reference>
<proteinExistence type="predicted"/>
<dbReference type="WBParaSite" id="jg10343">
    <property type="protein sequence ID" value="jg10343"/>
    <property type="gene ID" value="jg10343"/>
</dbReference>